<reference evidence="3" key="2">
    <citation type="submission" date="2025-08" db="UniProtKB">
        <authorList>
            <consortium name="RefSeq"/>
        </authorList>
    </citation>
    <scope>IDENTIFICATION</scope>
</reference>
<evidence type="ECO:0000313" key="2">
    <source>
        <dbReference type="Proteomes" id="UP000818029"/>
    </source>
</evidence>
<accession>A0ABM2ZXA0</accession>
<protein>
    <submittedName>
        <fullName evidence="3">Uncharacterized protein isoform X1</fullName>
    </submittedName>
</protein>
<keyword evidence="1" id="KW-0732">Signal</keyword>
<gene>
    <name evidence="3" type="primary">LOC107899427</name>
</gene>
<dbReference type="Proteomes" id="UP000818029">
    <property type="component" value="Chromosome D04"/>
</dbReference>
<organism evidence="2 3">
    <name type="scientific">Gossypium hirsutum</name>
    <name type="common">Upland cotton</name>
    <name type="synonym">Gossypium mexicanum</name>
    <dbReference type="NCBI Taxonomy" id="3635"/>
    <lineage>
        <taxon>Eukaryota</taxon>
        <taxon>Viridiplantae</taxon>
        <taxon>Streptophyta</taxon>
        <taxon>Embryophyta</taxon>
        <taxon>Tracheophyta</taxon>
        <taxon>Spermatophyta</taxon>
        <taxon>Magnoliopsida</taxon>
        <taxon>eudicotyledons</taxon>
        <taxon>Gunneridae</taxon>
        <taxon>Pentapetalae</taxon>
        <taxon>rosids</taxon>
        <taxon>malvids</taxon>
        <taxon>Malvales</taxon>
        <taxon>Malvaceae</taxon>
        <taxon>Malvoideae</taxon>
        <taxon>Gossypium</taxon>
    </lineage>
</organism>
<name>A0ABM2ZXA0_GOSHI</name>
<dbReference type="RefSeq" id="XP_040947241.1">
    <property type="nucleotide sequence ID" value="XM_041091307.1"/>
</dbReference>
<reference evidence="2" key="1">
    <citation type="journal article" date="2020" name="Nat. Genet.">
        <title>Genomic diversifications of five Gossypium allopolyploid species and their impact on cotton improvement.</title>
        <authorList>
            <person name="Chen Z.J."/>
            <person name="Sreedasyam A."/>
            <person name="Ando A."/>
            <person name="Song Q."/>
            <person name="De Santiago L.M."/>
            <person name="Hulse-Kemp A.M."/>
            <person name="Ding M."/>
            <person name="Ye W."/>
            <person name="Kirkbride R.C."/>
            <person name="Jenkins J."/>
            <person name="Plott C."/>
            <person name="Lovell J."/>
            <person name="Lin Y.M."/>
            <person name="Vaughn R."/>
            <person name="Liu B."/>
            <person name="Simpson S."/>
            <person name="Scheffler B.E."/>
            <person name="Wen L."/>
            <person name="Saski C.A."/>
            <person name="Grover C.E."/>
            <person name="Hu G."/>
            <person name="Conover J.L."/>
            <person name="Carlson J.W."/>
            <person name="Shu S."/>
            <person name="Boston L.B."/>
            <person name="Williams M."/>
            <person name="Peterson D.G."/>
            <person name="McGee K."/>
            <person name="Jones D.C."/>
            <person name="Wendel J.F."/>
            <person name="Stelly D.M."/>
            <person name="Grimwood J."/>
            <person name="Schmutz J."/>
        </authorList>
    </citation>
    <scope>NUCLEOTIDE SEQUENCE [LARGE SCALE GENOMIC DNA]</scope>
    <source>
        <strain evidence="2">cv. TM-1</strain>
    </source>
</reference>
<evidence type="ECO:0000313" key="3">
    <source>
        <dbReference type="RefSeq" id="XP_040947241.1"/>
    </source>
</evidence>
<feature type="chain" id="PRO_5047513434" evidence="1">
    <location>
        <begin position="21"/>
        <end position="124"/>
    </location>
</feature>
<evidence type="ECO:0000256" key="1">
    <source>
        <dbReference type="SAM" id="SignalP"/>
    </source>
</evidence>
<keyword evidence="2" id="KW-1185">Reference proteome</keyword>
<sequence>MDLLGIALLVATLGVPSLFSDLSPLYDHPGKADMLEQLILELAEIHGLLLMLCQFPRQMRTSVSFMTLKSLLRGRFLLERPVEEQRPPSVAVSELNQLSYNSEVKYQLIIRMCYISSTMSNLSL</sequence>
<feature type="signal peptide" evidence="1">
    <location>
        <begin position="1"/>
        <end position="20"/>
    </location>
</feature>
<dbReference type="GeneID" id="107899427"/>
<proteinExistence type="predicted"/>